<evidence type="ECO:0000256" key="7">
    <source>
        <dbReference type="ARBA" id="ARBA00022723"/>
    </source>
</evidence>
<keyword evidence="7" id="KW-0479">Metal-binding</keyword>
<dbReference type="InterPro" id="IPR025654">
    <property type="entry name" value="PEX2/10"/>
</dbReference>
<dbReference type="GeneID" id="40313649"/>
<keyword evidence="5" id="KW-0808">Transferase</keyword>
<feature type="chain" id="PRO_5018528149" description="RING-type E3 ubiquitin transferase (cysteine targeting)" evidence="18">
    <location>
        <begin position="35"/>
        <end position="380"/>
    </location>
</feature>
<dbReference type="SUPFAM" id="SSF57850">
    <property type="entry name" value="RING/U-box"/>
    <property type="match status" value="1"/>
</dbReference>
<comment type="subcellular location">
    <subcellularLocation>
        <location evidence="1">Peroxisome membrane</location>
        <topology evidence="1">Multi-pass membrane protein</topology>
    </subcellularLocation>
</comment>
<evidence type="ECO:0000256" key="12">
    <source>
        <dbReference type="ARBA" id="ARBA00022989"/>
    </source>
</evidence>
<evidence type="ECO:0000256" key="6">
    <source>
        <dbReference type="ARBA" id="ARBA00022692"/>
    </source>
</evidence>
<dbReference type="PROSITE" id="PS00518">
    <property type="entry name" value="ZF_RING_1"/>
    <property type="match status" value="1"/>
</dbReference>
<accession>A0A3R7Q025</accession>
<keyword evidence="21" id="KW-1185">Reference proteome</keyword>
<evidence type="ECO:0000256" key="1">
    <source>
        <dbReference type="ARBA" id="ARBA00004585"/>
    </source>
</evidence>
<keyword evidence="11" id="KW-0653">Protein transport</keyword>
<keyword evidence="13" id="KW-0472">Membrane</keyword>
<protein>
    <recommendedName>
        <fullName evidence="17">RING-type E3 ubiquitin transferase (cysteine targeting)</fullName>
        <ecNumber evidence="17">2.3.2.36</ecNumber>
    </recommendedName>
    <alternativeName>
        <fullName evidence="15">Peroxin-2</fullName>
    </alternativeName>
</protein>
<dbReference type="GO" id="GO:0008270">
    <property type="term" value="F:zinc ion binding"/>
    <property type="evidence" value="ECO:0007669"/>
    <property type="project" value="UniProtKB-KW"/>
</dbReference>
<evidence type="ECO:0000256" key="14">
    <source>
        <dbReference type="ARBA" id="ARBA00023140"/>
    </source>
</evidence>
<evidence type="ECO:0000256" key="16">
    <source>
        <dbReference type="ARBA" id="ARBA00034438"/>
    </source>
</evidence>
<evidence type="ECO:0000256" key="11">
    <source>
        <dbReference type="ARBA" id="ARBA00022927"/>
    </source>
</evidence>
<evidence type="ECO:0000256" key="17">
    <source>
        <dbReference type="ARBA" id="ARBA00034523"/>
    </source>
</evidence>
<evidence type="ECO:0000256" key="5">
    <source>
        <dbReference type="ARBA" id="ARBA00022679"/>
    </source>
</evidence>
<dbReference type="GO" id="GO:0061630">
    <property type="term" value="F:ubiquitin protein ligase activity"/>
    <property type="evidence" value="ECO:0007669"/>
    <property type="project" value="UniProtKB-EC"/>
</dbReference>
<keyword evidence="18" id="KW-0732">Signal</keyword>
<evidence type="ECO:0000256" key="8">
    <source>
        <dbReference type="ARBA" id="ARBA00022771"/>
    </source>
</evidence>
<name>A0A3R7Q025_9TRYP</name>
<reference evidence="20 21" key="1">
    <citation type="journal article" date="2018" name="BMC Genomics">
        <title>Genomic comparison of Trypanosoma conorhini and Trypanosoma rangeli to Trypanosoma cruzi strains of high and low virulence.</title>
        <authorList>
            <person name="Bradwell K.R."/>
            <person name="Koparde V.N."/>
            <person name="Matveyev A.V."/>
            <person name="Serrano M.G."/>
            <person name="Alves J.M."/>
            <person name="Parikh H."/>
            <person name="Huang B."/>
            <person name="Lee V."/>
            <person name="Espinosa-Alvarez O."/>
            <person name="Ortiz P.A."/>
            <person name="Costa-Martins A.G."/>
            <person name="Teixeira M.M."/>
            <person name="Buck G.A."/>
        </authorList>
    </citation>
    <scope>NUCLEOTIDE SEQUENCE [LARGE SCALE GENOMIC DNA]</scope>
    <source>
        <strain evidence="20 21">025E</strain>
    </source>
</reference>
<keyword evidence="10" id="KW-0862">Zinc</keyword>
<sequence length="380" mass="42233">MRPLLHLTGESLLRCSFFFLVVVVAAVCASPSLAVPCAAVREAVCTSLPMSWVADSAGAQFPLATVMKQQGALPASPLFTTLPEKRVLRVFQLGALQTQAELVDYLRSSLFEIFDLDALQSYRYAHQEELVFVLDVILYWGSTWRWAQSVGDRMGNLVLRDERKARASGQSSVVRIVPALAPTRGRLLLHAILTVCLPYLVRKLQRKALEEDWERGSAGSLKAKMAKAVRLACTVWAAFSLLHTLHFLATAQYRTLVERLLSLRLVYGSQSMQRVTNMMYLNQHVMWQTCSSLLAVLNIGRYFSRLSRSLRAFTSPTGGSGLSDNVCCACHGHPTIGQRSNCGHLYCYYCIKSRLLDPRLAGSFRCLRCGTAVHAAMPLQ</sequence>
<dbReference type="GO" id="GO:0005778">
    <property type="term" value="C:peroxisomal membrane"/>
    <property type="evidence" value="ECO:0007669"/>
    <property type="project" value="UniProtKB-SubCell"/>
</dbReference>
<dbReference type="InterPro" id="IPR006845">
    <property type="entry name" value="Pex_N"/>
</dbReference>
<evidence type="ECO:0000256" key="2">
    <source>
        <dbReference type="ARBA" id="ARBA00004906"/>
    </source>
</evidence>
<evidence type="ECO:0000256" key="18">
    <source>
        <dbReference type="SAM" id="SignalP"/>
    </source>
</evidence>
<dbReference type="PANTHER" id="PTHR48178">
    <property type="entry name" value="PEROXISOME BIOGENESIS FACTOR 2"/>
    <property type="match status" value="1"/>
</dbReference>
<evidence type="ECO:0000256" key="3">
    <source>
        <dbReference type="ARBA" id="ARBA00008704"/>
    </source>
</evidence>
<evidence type="ECO:0000256" key="15">
    <source>
        <dbReference type="ARBA" id="ARBA00032511"/>
    </source>
</evidence>
<feature type="signal peptide" evidence="18">
    <location>
        <begin position="1"/>
        <end position="34"/>
    </location>
</feature>
<dbReference type="PANTHER" id="PTHR48178:SF1">
    <property type="entry name" value="PEROXISOME BIOGENESIS FACTOR 2"/>
    <property type="match status" value="1"/>
</dbReference>
<dbReference type="GO" id="GO:0016558">
    <property type="term" value="P:protein import into peroxisome matrix"/>
    <property type="evidence" value="ECO:0007669"/>
    <property type="project" value="InterPro"/>
</dbReference>
<comment type="pathway">
    <text evidence="2">Protein modification; protein ubiquitination.</text>
</comment>
<evidence type="ECO:0000313" key="20">
    <source>
        <dbReference type="EMBL" id="RNF27654.1"/>
    </source>
</evidence>
<keyword evidence="8" id="KW-0863">Zinc-finger</keyword>
<comment type="similarity">
    <text evidence="3">Belongs to the pex2/pex10/pex12 family.</text>
</comment>
<evidence type="ECO:0000256" key="10">
    <source>
        <dbReference type="ARBA" id="ARBA00022833"/>
    </source>
</evidence>
<evidence type="ECO:0000259" key="19">
    <source>
        <dbReference type="Pfam" id="PF04757"/>
    </source>
</evidence>
<comment type="caution">
    <text evidence="20">The sequence shown here is derived from an EMBL/GenBank/DDBJ whole genome shotgun (WGS) entry which is preliminary data.</text>
</comment>
<evidence type="ECO:0000313" key="21">
    <source>
        <dbReference type="Proteomes" id="UP000284403"/>
    </source>
</evidence>
<dbReference type="EMBL" id="MKKU01000001">
    <property type="protein sequence ID" value="RNF27654.1"/>
    <property type="molecule type" value="Genomic_DNA"/>
</dbReference>
<proteinExistence type="inferred from homology"/>
<keyword evidence="9" id="KW-0833">Ubl conjugation pathway</keyword>
<evidence type="ECO:0000256" key="9">
    <source>
        <dbReference type="ARBA" id="ARBA00022786"/>
    </source>
</evidence>
<keyword evidence="12" id="KW-1133">Transmembrane helix</keyword>
<keyword evidence="4" id="KW-0813">Transport</keyword>
<gene>
    <name evidence="20" type="ORF">Tco025E_00038</name>
</gene>
<evidence type="ECO:0000256" key="13">
    <source>
        <dbReference type="ARBA" id="ARBA00023136"/>
    </source>
</evidence>
<dbReference type="OrthoDB" id="1701437at2759"/>
<dbReference type="RefSeq" id="XP_029232860.1">
    <property type="nucleotide sequence ID" value="XM_029366987.1"/>
</dbReference>
<evidence type="ECO:0000256" key="4">
    <source>
        <dbReference type="ARBA" id="ARBA00022448"/>
    </source>
</evidence>
<organism evidence="20 21">
    <name type="scientific">Trypanosoma conorhini</name>
    <dbReference type="NCBI Taxonomy" id="83891"/>
    <lineage>
        <taxon>Eukaryota</taxon>
        <taxon>Discoba</taxon>
        <taxon>Euglenozoa</taxon>
        <taxon>Kinetoplastea</taxon>
        <taxon>Metakinetoplastina</taxon>
        <taxon>Trypanosomatida</taxon>
        <taxon>Trypanosomatidae</taxon>
        <taxon>Trypanosoma</taxon>
    </lineage>
</organism>
<dbReference type="Pfam" id="PF04757">
    <property type="entry name" value="Pex2_Pex12"/>
    <property type="match status" value="1"/>
</dbReference>
<keyword evidence="6" id="KW-0812">Transmembrane</keyword>
<dbReference type="Proteomes" id="UP000284403">
    <property type="component" value="Unassembled WGS sequence"/>
</dbReference>
<keyword evidence="14" id="KW-0576">Peroxisome</keyword>
<feature type="domain" description="Pex N-terminal" evidence="19">
    <location>
        <begin position="100"/>
        <end position="314"/>
    </location>
</feature>
<dbReference type="EC" id="2.3.2.36" evidence="17"/>
<dbReference type="InterPro" id="IPR017907">
    <property type="entry name" value="Znf_RING_CS"/>
</dbReference>
<dbReference type="AlphaFoldDB" id="A0A3R7Q025"/>
<comment type="catalytic activity">
    <reaction evidence="16">
        <text>[E2 ubiquitin-conjugating enzyme]-S-ubiquitinyl-L-cysteine + [acceptor protein]-L-cysteine = [E2 ubiquitin-conjugating enzyme]-L-cysteine + [acceptor protein]-S-ubiquitinyl-L-cysteine.</text>
        <dbReference type="EC" id="2.3.2.36"/>
    </reaction>
</comment>